<keyword evidence="4" id="KW-0597">Phosphoprotein</keyword>
<dbReference type="InterPro" id="IPR014711">
    <property type="entry name" value="TopoI_cat_a-hlx-sub_euk"/>
</dbReference>
<evidence type="ECO:0000256" key="13">
    <source>
        <dbReference type="SAM" id="MobiDB-lite"/>
    </source>
</evidence>
<dbReference type="InterPro" id="IPR014727">
    <property type="entry name" value="TopoI_cat_a/b-sub_euk"/>
</dbReference>
<dbReference type="EC" id="5.6.2.1" evidence="11"/>
<dbReference type="GO" id="GO:0005694">
    <property type="term" value="C:chromosome"/>
    <property type="evidence" value="ECO:0007669"/>
    <property type="project" value="InterPro"/>
</dbReference>
<feature type="compositionally biased region" description="Basic residues" evidence="13">
    <location>
        <begin position="326"/>
        <end position="342"/>
    </location>
</feature>
<dbReference type="PRINTS" id="PR00416">
    <property type="entry name" value="EUTPISMRASEI"/>
</dbReference>
<evidence type="ECO:0000256" key="3">
    <source>
        <dbReference type="ARBA" id="ARBA00006645"/>
    </source>
</evidence>
<accession>U5D5F4</accession>
<dbReference type="Pfam" id="PF01028">
    <property type="entry name" value="Topoisom_I"/>
    <property type="match status" value="1"/>
</dbReference>
<dbReference type="GO" id="GO:0006265">
    <property type="term" value="P:DNA topological change"/>
    <property type="evidence" value="ECO:0000318"/>
    <property type="project" value="GO_Central"/>
</dbReference>
<evidence type="ECO:0000256" key="5">
    <source>
        <dbReference type="ARBA" id="ARBA00023029"/>
    </source>
</evidence>
<feature type="compositionally biased region" description="Polar residues" evidence="13">
    <location>
        <begin position="223"/>
        <end position="234"/>
    </location>
</feature>
<dbReference type="PROSITE" id="PS52038">
    <property type="entry name" value="TOPO_IB_2"/>
    <property type="match status" value="1"/>
</dbReference>
<feature type="region of interest" description="Disordered" evidence="13">
    <location>
        <begin position="96"/>
        <end position="161"/>
    </location>
</feature>
<feature type="compositionally biased region" description="Basic and acidic residues" evidence="13">
    <location>
        <begin position="807"/>
        <end position="821"/>
    </location>
</feature>
<evidence type="ECO:0000259" key="14">
    <source>
        <dbReference type="SMART" id="SM00435"/>
    </source>
</evidence>
<dbReference type="Gene3D" id="2.170.11.10">
    <property type="entry name" value="DNA Topoisomerase I, domain 2"/>
    <property type="match status" value="1"/>
</dbReference>
<evidence type="ECO:0000313" key="16">
    <source>
        <dbReference type="Proteomes" id="UP000017836"/>
    </source>
</evidence>
<proteinExistence type="inferred from homology"/>
<dbReference type="Gene3D" id="3.90.15.10">
    <property type="entry name" value="Topoisomerase I, Chain A, domain 3"/>
    <property type="match status" value="1"/>
</dbReference>
<organism evidence="15 16">
    <name type="scientific">Amborella trichopoda</name>
    <dbReference type="NCBI Taxonomy" id="13333"/>
    <lineage>
        <taxon>Eukaryota</taxon>
        <taxon>Viridiplantae</taxon>
        <taxon>Streptophyta</taxon>
        <taxon>Embryophyta</taxon>
        <taxon>Tracheophyta</taxon>
        <taxon>Spermatophyta</taxon>
        <taxon>Magnoliopsida</taxon>
        <taxon>Amborellales</taxon>
        <taxon>Amborellaceae</taxon>
        <taxon>Amborella</taxon>
    </lineage>
</organism>
<dbReference type="AlphaFoldDB" id="U5D5F4"/>
<dbReference type="InterPro" id="IPR036202">
    <property type="entry name" value="TopoI_DNA-bd_euk_N_sf"/>
</dbReference>
<dbReference type="FunFam" id="2.170.11.10:FF:000001">
    <property type="entry name" value="DNA topoisomerase I"/>
    <property type="match status" value="1"/>
</dbReference>
<keyword evidence="16" id="KW-1185">Reference proteome</keyword>
<evidence type="ECO:0000256" key="9">
    <source>
        <dbReference type="ARBA" id="ARBA00023242"/>
    </source>
</evidence>
<keyword evidence="9" id="KW-0539">Nucleus</keyword>
<dbReference type="InterPro" id="IPR013499">
    <property type="entry name" value="TopoI_euk"/>
</dbReference>
<dbReference type="PANTHER" id="PTHR10290">
    <property type="entry name" value="DNA TOPOISOMERASE I"/>
    <property type="match status" value="1"/>
</dbReference>
<feature type="compositionally biased region" description="Basic and acidic residues" evidence="13">
    <location>
        <begin position="274"/>
        <end position="287"/>
    </location>
</feature>
<comment type="catalytic activity">
    <reaction evidence="1 10 11">
        <text>ATP-independent breakage of single-stranded DNA, followed by passage and rejoining.</text>
        <dbReference type="EC" id="5.6.2.1"/>
    </reaction>
</comment>
<comment type="function">
    <text evidence="11">Releases the supercoiling and torsional tension of DNA introduced during the DNA replication and transcription by transiently cleaving and rejoining one strand of the DNA duplex. Introduces a single-strand break via transesterification at the specific target site 5'-[CT]CCTTp site in duplex DNA. The scissile phosphodiester is attacked by the catalytic tyrosine of the enzyme, resulting in the formation of a DNA-(3'-phosphotyrosyl)-enzyme intermediate and the expulsion of a 5'-OH DNA strand. The free DNA strand then undergoes passage around the unbroken strand thus removing DNA supercoils. Finally, in the religation step, the DNA 5'-OH attacks the covalent intermediate to expel the active-site tyrosine and restore the DNA phosphodiester backbone.</text>
</comment>
<dbReference type="GO" id="GO:0007059">
    <property type="term" value="P:chromosome segregation"/>
    <property type="evidence" value="ECO:0000318"/>
    <property type="project" value="GO_Central"/>
</dbReference>
<dbReference type="OMA" id="HRWKEVK"/>
<evidence type="ECO:0000256" key="8">
    <source>
        <dbReference type="ARBA" id="ARBA00023235"/>
    </source>
</evidence>
<dbReference type="GO" id="GO:0003677">
    <property type="term" value="F:DNA binding"/>
    <property type="evidence" value="ECO:0007669"/>
    <property type="project" value="UniProtKB-UniRule"/>
</dbReference>
<dbReference type="PANTHER" id="PTHR10290:SF23">
    <property type="entry name" value="DNA TOPOISOMERASE 1 BETA"/>
    <property type="match status" value="1"/>
</dbReference>
<dbReference type="InterPro" id="IPR013034">
    <property type="entry name" value="DNA_topo_DNA_db_N_dom1"/>
</dbReference>
<evidence type="ECO:0000256" key="6">
    <source>
        <dbReference type="ARBA" id="ARBA00023054"/>
    </source>
</evidence>
<dbReference type="SUPFAM" id="SSF56741">
    <property type="entry name" value="Eukaryotic DNA topoisomerase I, N-terminal DNA-binding fragment"/>
    <property type="match status" value="1"/>
</dbReference>
<evidence type="ECO:0000256" key="7">
    <source>
        <dbReference type="ARBA" id="ARBA00023125"/>
    </source>
</evidence>
<dbReference type="InterPro" id="IPR013030">
    <property type="entry name" value="DNA_topo_DNA_db_N_dom2"/>
</dbReference>
<feature type="active site" description="O-(3'-phospho-DNA)-tyrosine intermediate" evidence="10">
    <location>
        <position position="856"/>
    </location>
</feature>
<dbReference type="InterPro" id="IPR051062">
    <property type="entry name" value="Topoisomerase_IB"/>
</dbReference>
<dbReference type="InterPro" id="IPR013500">
    <property type="entry name" value="TopoI_cat_euk"/>
</dbReference>
<keyword evidence="8 10" id="KW-0413">Isomerase</keyword>
<dbReference type="Gene3D" id="1.10.132.10">
    <property type="match status" value="1"/>
</dbReference>
<evidence type="ECO:0000256" key="1">
    <source>
        <dbReference type="ARBA" id="ARBA00000213"/>
    </source>
</evidence>
<dbReference type="Gene3D" id="1.10.10.41">
    <property type="entry name" value="Yeast DNA topoisomerase - domain 1"/>
    <property type="match status" value="1"/>
</dbReference>
<feature type="compositionally biased region" description="Polar residues" evidence="13">
    <location>
        <begin position="115"/>
        <end position="125"/>
    </location>
</feature>
<dbReference type="InterPro" id="IPR011010">
    <property type="entry name" value="DNA_brk_join_enz"/>
</dbReference>
<feature type="compositionally biased region" description="Basic and acidic residues" evidence="13">
    <location>
        <begin position="179"/>
        <end position="190"/>
    </location>
</feature>
<evidence type="ECO:0000256" key="4">
    <source>
        <dbReference type="ARBA" id="ARBA00022553"/>
    </source>
</evidence>
<dbReference type="Pfam" id="PF02919">
    <property type="entry name" value="Topoisom_I_N"/>
    <property type="match status" value="1"/>
</dbReference>
<dbReference type="FunFam" id="3.90.15.10:FF:000003">
    <property type="entry name" value="DNA topoisomerase I"/>
    <property type="match status" value="1"/>
</dbReference>
<dbReference type="Proteomes" id="UP000017836">
    <property type="component" value="Unassembled WGS sequence"/>
</dbReference>
<dbReference type="Gramene" id="ERN17669">
    <property type="protein sequence ID" value="ERN17669"/>
    <property type="gene ID" value="AMTR_s00059p00193620"/>
</dbReference>
<gene>
    <name evidence="15" type="ORF">AMTR_s00059p00193620</name>
</gene>
<dbReference type="STRING" id="13333.U5D5F4"/>
<feature type="region of interest" description="Disordered" evidence="13">
    <location>
        <begin position="1"/>
        <end position="84"/>
    </location>
</feature>
<keyword evidence="6 12" id="KW-0175">Coiled coil</keyword>
<keyword evidence="7 10" id="KW-0238">DNA-binding</keyword>
<feature type="compositionally biased region" description="Acidic residues" evidence="13">
    <location>
        <begin position="12"/>
        <end position="21"/>
    </location>
</feature>
<evidence type="ECO:0000313" key="15">
    <source>
        <dbReference type="EMBL" id="ERN17669.1"/>
    </source>
</evidence>
<dbReference type="Pfam" id="PF14370">
    <property type="entry name" value="Topo_C_assoc"/>
    <property type="match status" value="1"/>
</dbReference>
<dbReference type="PROSITE" id="PS00176">
    <property type="entry name" value="TOPO_IB_1"/>
    <property type="match status" value="1"/>
</dbReference>
<reference evidence="16" key="1">
    <citation type="journal article" date="2013" name="Science">
        <title>The Amborella genome and the evolution of flowering plants.</title>
        <authorList>
            <consortium name="Amborella Genome Project"/>
        </authorList>
    </citation>
    <scope>NUCLEOTIDE SEQUENCE [LARGE SCALE GENOMIC DNA]</scope>
</reference>
<evidence type="ECO:0000256" key="2">
    <source>
        <dbReference type="ARBA" id="ARBA00004123"/>
    </source>
</evidence>
<evidence type="ECO:0000256" key="12">
    <source>
        <dbReference type="SAM" id="Coils"/>
    </source>
</evidence>
<dbReference type="GO" id="GO:0005730">
    <property type="term" value="C:nucleolus"/>
    <property type="evidence" value="ECO:0000318"/>
    <property type="project" value="GO_Central"/>
</dbReference>
<dbReference type="InterPro" id="IPR018521">
    <property type="entry name" value="TopoIB_AS"/>
</dbReference>
<feature type="region of interest" description="Disordered" evidence="13">
    <location>
        <begin position="173"/>
        <end position="357"/>
    </location>
</feature>
<comment type="similarity">
    <text evidence="3 10 11">Belongs to the type IB topoisomerase family.</text>
</comment>
<sequence>MAGDNSLKQEEIENSDDDDEFPLVFKRYSTPAKPKQSVAVPKKSSQGNSEPLGRPSSVDRGAPKNISLVKPSHPNVQRDNTLPSLKSALFSSAISTAKSGESRDMNPGINDKDSQPLQRPSSEPNMKSEDSDDDKPLNSRVAAVANTVKNKSPGPNLPLSCSAMPVKTIVKSPVNVVKRSPDDSDDEKPLSQKFPRKSSNGAVAGTSIKPTYDDSDEEKPLASNFQRNGSSKKNLNGELPLKVNQILKKRPAEESKVLAKKPKPSADPSSSSRVKVEVTVKAEKSERGDDEDDLSISQRMKKFSSVSGQASAKKIKTKVVSSSFKKTGKNSKKEMKKIKGSKSAKGPPGSGDGQKWSTLEHNGVIFPSPYKPHGVKMLYNGQPVDLTPEKEEVATMFAVMKDTEYETKPKFIDNFMNDWRVILGKNHVIKKFELCDFTPIYEWHLKEKEKKKQMSAEEKKALKEEKAKLEEKYMWAIVDGVKEKVGNFRVEPPGLFRGRGEHPKMGKLKRRIFPKDITINIGKNAPIPECPISGQRWKEIKHDNTVTWLAFWNDPINPKELKYVFLAASSSLKGQSDKEKYEKARLLKDYIDSIRETYTKHFNSKDIMKRQTAIATYLIDRLALRAGNEKDDDEADTVGCCTLKVENVTLLPLSSLQFDFLGKDSIRYFNTVEVLPPVYKAIGDFRSGKKEGDDLFDKLDTSKLNAHLKELMPGLTAKVFRTYNASETLDRLLQDTTGSNPTEKIADYQRANKEVAILCNHQRSVSKSHSTHMEKLGEKMAELEKVLKELQIDLSRAKKGKPPLKAADGKPKKKQSPETLDKKITQTYDKIEKMKLNMAIKEDLKTVALGTSKINYLDPRISVAWCKHHEVPIEKQLKNQFVCV</sequence>
<dbReference type="FunFam" id="1.10.132.10:FF:000002">
    <property type="entry name" value="DNA topoisomerase I"/>
    <property type="match status" value="1"/>
</dbReference>
<feature type="coiled-coil region" evidence="12">
    <location>
        <begin position="445"/>
        <end position="472"/>
    </location>
</feature>
<keyword evidence="5 10" id="KW-0799">Topoisomerase</keyword>
<feature type="region of interest" description="Disordered" evidence="13">
    <location>
        <begin position="798"/>
        <end position="821"/>
    </location>
</feature>
<dbReference type="EMBL" id="KI392312">
    <property type="protein sequence ID" value="ERN17669.1"/>
    <property type="molecule type" value="Genomic_DNA"/>
</dbReference>
<protein>
    <recommendedName>
        <fullName evidence="11">DNA topoisomerase I</fullName>
        <ecNumber evidence="11">5.6.2.1</ecNumber>
    </recommendedName>
    <alternativeName>
        <fullName evidence="11">DNA topoisomerase 1</fullName>
    </alternativeName>
</protein>
<dbReference type="CDD" id="cd00659">
    <property type="entry name" value="Topo_IB_C"/>
    <property type="match status" value="1"/>
</dbReference>
<name>U5D5F4_AMBTC</name>
<dbReference type="eggNOG" id="KOG0981">
    <property type="taxonomic scope" value="Eukaryota"/>
</dbReference>
<evidence type="ECO:0000256" key="11">
    <source>
        <dbReference type="RuleBase" id="RU365101"/>
    </source>
</evidence>
<dbReference type="SUPFAM" id="SSF56349">
    <property type="entry name" value="DNA breaking-rejoining enzymes"/>
    <property type="match status" value="1"/>
</dbReference>
<feature type="domain" description="DNA topoisomerase I eukaryotic-type" evidence="14">
    <location>
        <begin position="495"/>
        <end position="870"/>
    </location>
</feature>
<dbReference type="InterPro" id="IPR025834">
    <property type="entry name" value="TopoI_C_dom"/>
</dbReference>
<dbReference type="FunFam" id="1.10.10.41:FF:000001">
    <property type="entry name" value="DNA topoisomerase I"/>
    <property type="match status" value="1"/>
</dbReference>
<dbReference type="HOGENOM" id="CLU_009193_1_2_1"/>
<feature type="compositionally biased region" description="Polar residues" evidence="13">
    <location>
        <begin position="74"/>
        <end position="84"/>
    </location>
</feature>
<feature type="compositionally biased region" description="Basic and acidic residues" evidence="13">
    <location>
        <begin position="126"/>
        <end position="137"/>
    </location>
</feature>
<feature type="compositionally biased region" description="Basic and acidic residues" evidence="13">
    <location>
        <begin position="100"/>
        <end position="114"/>
    </location>
</feature>
<dbReference type="InterPro" id="IPR001631">
    <property type="entry name" value="TopoI"/>
</dbReference>
<evidence type="ECO:0000256" key="10">
    <source>
        <dbReference type="PROSITE-ProRule" id="PRU01382"/>
    </source>
</evidence>
<dbReference type="SMART" id="SM00435">
    <property type="entry name" value="TOPEUc"/>
    <property type="match status" value="1"/>
</dbReference>
<dbReference type="InterPro" id="IPR008336">
    <property type="entry name" value="TopoI_DNA-bd_euk"/>
</dbReference>
<dbReference type="GO" id="GO:0006260">
    <property type="term" value="P:DNA replication"/>
    <property type="evidence" value="ECO:0000318"/>
    <property type="project" value="GO_Central"/>
</dbReference>
<comment type="subcellular location">
    <subcellularLocation>
        <location evidence="2">Nucleus</location>
    </subcellularLocation>
</comment>
<dbReference type="GO" id="GO:0003917">
    <property type="term" value="F:DNA topoisomerase type I (single strand cut, ATP-independent) activity"/>
    <property type="evidence" value="ECO:0000318"/>
    <property type="project" value="GO_Central"/>
</dbReference>